<evidence type="ECO:0000256" key="2">
    <source>
        <dbReference type="ARBA" id="ARBA00022723"/>
    </source>
</evidence>
<feature type="region of interest" description="Disordered" evidence="6">
    <location>
        <begin position="1016"/>
        <end position="1111"/>
    </location>
</feature>
<dbReference type="SMART" id="SM00249">
    <property type="entry name" value="PHD"/>
    <property type="match status" value="3"/>
</dbReference>
<keyword evidence="8" id="KW-1185">Reference proteome</keyword>
<name>A0A1S3BHF3_CUCME</name>
<dbReference type="FunCoup" id="A0A1S3BHF3">
    <property type="interactions" value="1629"/>
</dbReference>
<evidence type="ECO:0000256" key="4">
    <source>
        <dbReference type="ARBA" id="ARBA00022833"/>
    </source>
</evidence>
<feature type="compositionally biased region" description="Basic and acidic residues" evidence="6">
    <location>
        <begin position="927"/>
        <end position="966"/>
    </location>
</feature>
<proteinExistence type="predicted"/>
<sequence>MASSDDEAETLPQAVSNYHFVDQKEEPISFSILPIKWDEGERLEGSQKPVFLHGTIDHGLQKVYKQVTAWRFNISGSKPEISVLSKENMWIKLQKPRKSFEDTIRTILITVQCLHALKRNPDTSSKSLWDLLAKTFSLYEVRPSQNDLVDHMSLIGEAVKRDDILAKSQFLRAFLEEKPVKRMSCHEDAQRNVQPSFIVDDSDDEDMVDDAVEEESDDDDVFDSVCAFCDNGGNIICCDGRCMRSFHATEEDGDCFSLGLSKEEVDAIETFICKNCEYKQHQCYACGNLGSSDQSSGAEVFQCVNATCGYFYHPKCIARLLHPENKVAAGDLERKIASGESFSCPVHKCSVCALGENKKIWELQFAVCRRCPKSYHRKCLPRRITFEGSEDGETPTRAWEKLLPNRILIYCLDHEIDEEIETPARDHIKFPGLKESRLPIQKRKLPISDTRQGKTIVFRGSGSRENVVSKKGTMPDDLQGKSAAKIFKSFGRSSSDGKLLGKMTEKSLLGSESKKVKLGNISRNSLNQKGESVLMDIDKTIKVKKSSLVGKSAIPTKRFDQSKIYKEDRSGMLLLDADSERRLMDMMKNVASSITLEDVIKKHKVPSTHAYSLKHVVDKTIKMGKLEGSVVAVRAALRKLEEEGCCIEDAEAVCEPEVLNHIFKWKNKLRVYLAPFLYGMRYSSFGRHFTKVEKLVEIVDRLHWYIEKGNTIVDFCCGANDFSVLMKKKLDETGKQCSFRNFDFIPPKNDFNFEKRDWMTVQPKELPKGSQLIMGLNPPFGVKAALANKFVDKALEFNPKLLILIVPPETERLDKKKTPYDLVWEDTEFLSGKSFYLPGSVDAKDKQMDQWNVRPPVLYLWSRRDWTDKHIAIAQEHGHLWPRKQANSEKEKASDTLRVRQLEESEKGKSSDLLRHGQQEDSGMGKGFDKGKSSDLSRHMQQEDSGMVKDFDKGKSSDLSTHRQQEDSGMGKGSDTSRPKPLESEKGLRSKTSANHIHLHETLLIKDSIILAPDEAEDSKSGSVVSEVPKSESTKTSKRDSDRESHDNWDVHPNMSPEAPRKKRQRFEEIPRKGDGETSEESRRDCKRPLNEIKQRPRASPNASDHTSNKSVEMPSHAVVDGIGHQQLGSTMTEPNTNFRAPYDAAQTSLTDDIARKYNLNAEESYSRGTTGWLNNASSIYGIGPRHVDERIANQMGGHVDGLNYKPYSAGVDTYMRDSEIRSHIHLYGHPDTDNLRSNYQAGPDPRYNRVAAIPSSYGRLGTFPEPSHWMNTSATQRYAPRLDELNHFRLGGMGAVHQMNSSSTFDPRAHTSSGFRGASQGFAPGPQYPYSNQNSAGWLNE</sequence>
<dbReference type="InterPro" id="IPR022702">
    <property type="entry name" value="Cytosine_MeTrfase1_RFD"/>
</dbReference>
<keyword evidence="5" id="KW-0539">Nucleus</keyword>
<dbReference type="Pfam" id="PF22908">
    <property type="entry name" value="PHD_NSD"/>
    <property type="match status" value="1"/>
</dbReference>
<keyword evidence="4" id="KW-0862">Zinc</keyword>
<evidence type="ECO:0000313" key="8">
    <source>
        <dbReference type="Proteomes" id="UP001652600"/>
    </source>
</evidence>
<dbReference type="Proteomes" id="UP001652600">
    <property type="component" value="Chromosome 1"/>
</dbReference>
<gene>
    <name evidence="9 10" type="primary">LOC103490112</name>
</gene>
<evidence type="ECO:0000313" key="10">
    <source>
        <dbReference type="RefSeq" id="XP_050935529.1"/>
    </source>
</evidence>
<evidence type="ECO:0000256" key="5">
    <source>
        <dbReference type="ARBA" id="ARBA00023242"/>
    </source>
</evidence>
<dbReference type="InterPro" id="IPR058939">
    <property type="entry name" value="Mtase_EDM2"/>
</dbReference>
<evidence type="ECO:0000256" key="3">
    <source>
        <dbReference type="ARBA" id="ARBA00022771"/>
    </source>
</evidence>
<dbReference type="Gene3D" id="3.30.40.10">
    <property type="entry name" value="Zinc/RING finger domain, C3HC4 (zinc finger)"/>
    <property type="match status" value="2"/>
</dbReference>
<keyword evidence="3" id="KW-0863">Zinc-finger</keyword>
<feature type="compositionally biased region" description="Basic and acidic residues" evidence="6">
    <location>
        <begin position="1029"/>
        <end position="1050"/>
    </location>
</feature>
<protein>
    <submittedName>
        <fullName evidence="9 10">Protein ENHANCED DOWNY MILDEW 2 isoform X1</fullName>
    </submittedName>
</protein>
<dbReference type="KEGG" id="cmo:103490112"/>
<dbReference type="RefSeq" id="XP_008447701.3">
    <property type="nucleotide sequence ID" value="XM_008449479.3"/>
</dbReference>
<evidence type="ECO:0000256" key="6">
    <source>
        <dbReference type="SAM" id="MobiDB-lite"/>
    </source>
</evidence>
<keyword evidence="2" id="KW-0479">Metal-binding</keyword>
<dbReference type="GeneID" id="103490112"/>
<feature type="domain" description="Zinc finger PHD-type" evidence="7">
    <location>
        <begin position="225"/>
        <end position="277"/>
    </location>
</feature>
<dbReference type="Pfam" id="PF12047">
    <property type="entry name" value="DNMT1-RFD"/>
    <property type="match status" value="1"/>
</dbReference>
<organism evidence="8 9">
    <name type="scientific">Cucumis melo</name>
    <name type="common">Muskmelon</name>
    <dbReference type="NCBI Taxonomy" id="3656"/>
    <lineage>
        <taxon>Eukaryota</taxon>
        <taxon>Viridiplantae</taxon>
        <taxon>Streptophyta</taxon>
        <taxon>Embryophyta</taxon>
        <taxon>Tracheophyta</taxon>
        <taxon>Spermatophyta</taxon>
        <taxon>Magnoliopsida</taxon>
        <taxon>eudicotyledons</taxon>
        <taxon>Gunneridae</taxon>
        <taxon>Pentapetalae</taxon>
        <taxon>rosids</taxon>
        <taxon>fabids</taxon>
        <taxon>Cucurbitales</taxon>
        <taxon>Cucurbitaceae</taxon>
        <taxon>Benincaseae</taxon>
        <taxon>Cucumis</taxon>
    </lineage>
</organism>
<dbReference type="PANTHER" id="PTHR46235:SF3">
    <property type="entry name" value="PHD FINGER-CONTAINING PROTEIN DDB_G0268158"/>
    <property type="match status" value="1"/>
</dbReference>
<dbReference type="InterPro" id="IPR013083">
    <property type="entry name" value="Znf_RING/FYVE/PHD"/>
</dbReference>
<dbReference type="SUPFAM" id="SSF57903">
    <property type="entry name" value="FYVE/PHD zinc finger"/>
    <property type="match status" value="1"/>
</dbReference>
<feature type="region of interest" description="Disordered" evidence="6">
    <location>
        <begin position="882"/>
        <end position="994"/>
    </location>
</feature>
<feature type="compositionally biased region" description="Polar residues" evidence="6">
    <location>
        <begin position="1330"/>
        <end position="1342"/>
    </location>
</feature>
<feature type="compositionally biased region" description="Basic and acidic residues" evidence="6">
    <location>
        <begin position="1066"/>
        <end position="1095"/>
    </location>
</feature>
<feature type="compositionally biased region" description="Basic and acidic residues" evidence="6">
    <location>
        <begin position="886"/>
        <end position="919"/>
    </location>
</feature>
<dbReference type="GO" id="GO:0005634">
    <property type="term" value="C:nucleus"/>
    <property type="evidence" value="ECO:0007669"/>
    <property type="project" value="UniProtKB-SubCell"/>
</dbReference>
<feature type="compositionally biased region" description="Polar residues" evidence="6">
    <location>
        <begin position="1301"/>
        <end position="1315"/>
    </location>
</feature>
<dbReference type="PANTHER" id="PTHR46235">
    <property type="entry name" value="PHD FINGER-CONTAINING PROTEIN DDB_G0268158"/>
    <property type="match status" value="1"/>
</dbReference>
<reference evidence="8 9" key="1">
    <citation type="submission" date="2025-05" db="UniProtKB">
        <authorList>
            <consortium name="RefSeq"/>
        </authorList>
    </citation>
    <scope>NUCLEOTIDE SEQUENCE [LARGE SCALE GENOMIC DNA]</scope>
    <source>
        <tissue evidence="9 10">Stem</tissue>
    </source>
</reference>
<dbReference type="Pfam" id="PF26055">
    <property type="entry name" value="Mtase_EDM2"/>
    <property type="match status" value="1"/>
</dbReference>
<feature type="domain" description="Zinc finger PHD-type" evidence="7">
    <location>
        <begin position="282"/>
        <end position="348"/>
    </location>
</feature>
<feature type="compositionally biased region" description="Basic and acidic residues" evidence="6">
    <location>
        <begin position="975"/>
        <end position="988"/>
    </location>
</feature>
<feature type="domain" description="Zinc finger PHD-type" evidence="7">
    <location>
        <begin position="349"/>
        <end position="415"/>
    </location>
</feature>
<feature type="region of interest" description="Disordered" evidence="6">
    <location>
        <begin position="1301"/>
        <end position="1342"/>
    </location>
</feature>
<dbReference type="CDD" id="cd15566">
    <property type="entry name" value="PHD3_NSD"/>
    <property type="match status" value="1"/>
</dbReference>
<dbReference type="InterPro" id="IPR001965">
    <property type="entry name" value="Znf_PHD"/>
</dbReference>
<dbReference type="CDD" id="cd15565">
    <property type="entry name" value="PHD2_NSD"/>
    <property type="match status" value="1"/>
</dbReference>
<accession>A0A1S3BHF3</accession>
<dbReference type="InterPro" id="IPR011011">
    <property type="entry name" value="Znf_FYVE_PHD"/>
</dbReference>
<dbReference type="eggNOG" id="ENOG502QPIX">
    <property type="taxonomic scope" value="Eukaryota"/>
</dbReference>
<dbReference type="InterPro" id="IPR055198">
    <property type="entry name" value="NSD_PHD"/>
</dbReference>
<evidence type="ECO:0000313" key="9">
    <source>
        <dbReference type="RefSeq" id="XP_008447701.3"/>
    </source>
</evidence>
<comment type="subcellular location">
    <subcellularLocation>
        <location evidence="1">Nucleus</location>
    </subcellularLocation>
</comment>
<dbReference type="GO" id="GO:0008270">
    <property type="term" value="F:zinc ion binding"/>
    <property type="evidence" value="ECO:0007669"/>
    <property type="project" value="UniProtKB-KW"/>
</dbReference>
<dbReference type="InParanoid" id="A0A1S3BHF3"/>
<evidence type="ECO:0000256" key="1">
    <source>
        <dbReference type="ARBA" id="ARBA00004123"/>
    </source>
</evidence>
<feature type="compositionally biased region" description="Polar residues" evidence="6">
    <location>
        <begin position="1101"/>
        <end position="1111"/>
    </location>
</feature>
<evidence type="ECO:0000259" key="7">
    <source>
        <dbReference type="SMART" id="SM00249"/>
    </source>
</evidence>
<dbReference type="RefSeq" id="XP_050935529.1">
    <property type="nucleotide sequence ID" value="XM_051079572.1"/>
</dbReference>